<gene>
    <name evidence="2" type="ORF">MKZ38_002575</name>
</gene>
<organism evidence="2 3">
    <name type="scientific">Zalerion maritima</name>
    <dbReference type="NCBI Taxonomy" id="339359"/>
    <lineage>
        <taxon>Eukaryota</taxon>
        <taxon>Fungi</taxon>
        <taxon>Dikarya</taxon>
        <taxon>Ascomycota</taxon>
        <taxon>Pezizomycotina</taxon>
        <taxon>Sordariomycetes</taxon>
        <taxon>Lulworthiomycetidae</taxon>
        <taxon>Lulworthiales</taxon>
        <taxon>Lulworthiaceae</taxon>
        <taxon>Zalerion</taxon>
    </lineage>
</organism>
<sequence length="66" mass="6554">MAMNTASGEESTATGDGMDLNMGGDETKESEMTDMEGTGGNMGNISGYNMAGMGNSTASGEDGSTT</sequence>
<evidence type="ECO:0000313" key="3">
    <source>
        <dbReference type="Proteomes" id="UP001201980"/>
    </source>
</evidence>
<dbReference type="EMBL" id="JAKWBI020000178">
    <property type="protein sequence ID" value="KAJ2900161.1"/>
    <property type="molecule type" value="Genomic_DNA"/>
</dbReference>
<keyword evidence="3" id="KW-1185">Reference proteome</keyword>
<accession>A0AAD5RNR0</accession>
<name>A0AAD5RNR0_9PEZI</name>
<feature type="compositionally biased region" description="Polar residues" evidence="1">
    <location>
        <begin position="54"/>
        <end position="66"/>
    </location>
</feature>
<protein>
    <submittedName>
        <fullName evidence="2">Uncharacterized protein</fullName>
    </submittedName>
</protein>
<dbReference type="Proteomes" id="UP001201980">
    <property type="component" value="Unassembled WGS sequence"/>
</dbReference>
<dbReference type="AlphaFoldDB" id="A0AAD5RNR0"/>
<proteinExistence type="predicted"/>
<feature type="region of interest" description="Disordered" evidence="1">
    <location>
        <begin position="1"/>
        <end position="66"/>
    </location>
</feature>
<reference evidence="2" key="1">
    <citation type="submission" date="2022-07" db="EMBL/GenBank/DDBJ databases">
        <title>Draft genome sequence of Zalerion maritima ATCC 34329, a (micro)plastics degrading marine fungus.</title>
        <authorList>
            <person name="Paco A."/>
            <person name="Goncalves M.F.M."/>
            <person name="Rocha-Santos T.A.P."/>
            <person name="Alves A."/>
        </authorList>
    </citation>
    <scope>NUCLEOTIDE SEQUENCE</scope>
    <source>
        <strain evidence="2">ATCC 34329</strain>
    </source>
</reference>
<evidence type="ECO:0000256" key="1">
    <source>
        <dbReference type="SAM" id="MobiDB-lite"/>
    </source>
</evidence>
<evidence type="ECO:0000313" key="2">
    <source>
        <dbReference type="EMBL" id="KAJ2900161.1"/>
    </source>
</evidence>
<feature type="compositionally biased region" description="Polar residues" evidence="1">
    <location>
        <begin position="1"/>
        <end position="14"/>
    </location>
</feature>
<comment type="caution">
    <text evidence="2">The sequence shown here is derived from an EMBL/GenBank/DDBJ whole genome shotgun (WGS) entry which is preliminary data.</text>
</comment>